<evidence type="ECO:0000313" key="1">
    <source>
        <dbReference type="EMBL" id="KAI7990456.1"/>
    </source>
</evidence>
<reference evidence="1 2" key="1">
    <citation type="journal article" date="2022" name="Plant J.">
        <title>Chromosome-level genome of Camellia lanceoleosa provides a valuable resource for understanding genome evolution and self-incompatibility.</title>
        <authorList>
            <person name="Gong W."/>
            <person name="Xiao S."/>
            <person name="Wang L."/>
            <person name="Liao Z."/>
            <person name="Chang Y."/>
            <person name="Mo W."/>
            <person name="Hu G."/>
            <person name="Li W."/>
            <person name="Zhao G."/>
            <person name="Zhu H."/>
            <person name="Hu X."/>
            <person name="Ji K."/>
            <person name="Xiang X."/>
            <person name="Song Q."/>
            <person name="Yuan D."/>
            <person name="Jin S."/>
            <person name="Zhang L."/>
        </authorList>
    </citation>
    <scope>NUCLEOTIDE SEQUENCE [LARGE SCALE GENOMIC DNA]</scope>
    <source>
        <strain evidence="1">SQ_2022a</strain>
    </source>
</reference>
<protein>
    <submittedName>
        <fullName evidence="1">Uncharacterized protein</fullName>
    </submittedName>
</protein>
<gene>
    <name evidence="1" type="ORF">LOK49_LG12G00621</name>
</gene>
<name>A0ACC0FSQ5_9ERIC</name>
<sequence length="101" mass="11272">MAPTAAMLILGYQHHHHHHHHHPQPPSSPPSSSVLQVKASAMKWWVSSHHNNPISHSQGRPGLDLPEEAARKSMVVDDPSCSSSDSALEIRFQKDLQFSCW</sequence>
<accession>A0ACC0FSQ5</accession>
<proteinExistence type="predicted"/>
<keyword evidence="2" id="KW-1185">Reference proteome</keyword>
<organism evidence="1 2">
    <name type="scientific">Camellia lanceoleosa</name>
    <dbReference type="NCBI Taxonomy" id="1840588"/>
    <lineage>
        <taxon>Eukaryota</taxon>
        <taxon>Viridiplantae</taxon>
        <taxon>Streptophyta</taxon>
        <taxon>Embryophyta</taxon>
        <taxon>Tracheophyta</taxon>
        <taxon>Spermatophyta</taxon>
        <taxon>Magnoliopsida</taxon>
        <taxon>eudicotyledons</taxon>
        <taxon>Gunneridae</taxon>
        <taxon>Pentapetalae</taxon>
        <taxon>asterids</taxon>
        <taxon>Ericales</taxon>
        <taxon>Theaceae</taxon>
        <taxon>Camellia</taxon>
    </lineage>
</organism>
<evidence type="ECO:0000313" key="2">
    <source>
        <dbReference type="Proteomes" id="UP001060215"/>
    </source>
</evidence>
<dbReference type="EMBL" id="CM045770">
    <property type="protein sequence ID" value="KAI7990456.1"/>
    <property type="molecule type" value="Genomic_DNA"/>
</dbReference>
<comment type="caution">
    <text evidence="1">The sequence shown here is derived from an EMBL/GenBank/DDBJ whole genome shotgun (WGS) entry which is preliminary data.</text>
</comment>
<dbReference type="Proteomes" id="UP001060215">
    <property type="component" value="Chromosome 13"/>
</dbReference>